<evidence type="ECO:0000313" key="7">
    <source>
        <dbReference type="Proteomes" id="UP000244069"/>
    </source>
</evidence>
<keyword evidence="5" id="KW-0574">Periplasm</keyword>
<sequence length="343" mass="38075">MQTWLLILPLAADMECEMRNLTFAAGLLTATSAMAQTPVLTVYAPDYFVSEWGPGPKIEELFEADCGCDLQFKPGDLLPRILLEGERTEADAVIGLNTDVTKRARESGLFAPHGVDLSALTLPIAWEDEVFLPFNYGHTAFVYDETRLETPPESFDALLEAPDDLRLVIQDPRSSISGLAMVLWVQAIYGDGAEAAWDKLAPKVLTVTKAWSESYGLFTDGEADMVMSYTTSPAYHIIAEGDETKKAAIFPEGHYFMVELAAKVASTDQPELADRFMDFILGEEFQSMIATGNWSIPAALPRDQWPEGFQQLELPEKVLFYDEDEAAALREEAIEAWRQGLSR</sequence>
<evidence type="ECO:0000256" key="4">
    <source>
        <dbReference type="ARBA" id="ARBA00022729"/>
    </source>
</evidence>
<keyword evidence="7" id="KW-1185">Reference proteome</keyword>
<dbReference type="PANTHER" id="PTHR30006:SF3">
    <property type="entry name" value="THIAMINE-BINDING PERIPLASMIC PROTEIN"/>
    <property type="match status" value="1"/>
</dbReference>
<protein>
    <submittedName>
        <fullName evidence="6">Thiamine transport system substrate-binding protein</fullName>
    </submittedName>
</protein>
<evidence type="ECO:0000256" key="5">
    <source>
        <dbReference type="ARBA" id="ARBA00022764"/>
    </source>
</evidence>
<dbReference type="GO" id="GO:0030976">
    <property type="term" value="F:thiamine pyrophosphate binding"/>
    <property type="evidence" value="ECO:0007669"/>
    <property type="project" value="TreeGrafter"/>
</dbReference>
<reference evidence="6 7" key="1">
    <citation type="submission" date="2018-04" db="EMBL/GenBank/DDBJ databases">
        <title>Genomic Encyclopedia of Archaeal and Bacterial Type Strains, Phase II (KMG-II): from individual species to whole genera.</title>
        <authorList>
            <person name="Goeker M."/>
        </authorList>
    </citation>
    <scope>NUCLEOTIDE SEQUENCE [LARGE SCALE GENOMIC DNA]</scope>
    <source>
        <strain evidence="6 7">DSM 29329</strain>
    </source>
</reference>
<comment type="caution">
    <text evidence="6">The sequence shown here is derived from an EMBL/GenBank/DDBJ whole genome shotgun (WGS) entry which is preliminary data.</text>
</comment>
<gene>
    <name evidence="6" type="ORF">C8N44_12130</name>
</gene>
<comment type="similarity">
    <text evidence="2">Belongs to the bacterial solute-binding protein 1 family.</text>
</comment>
<evidence type="ECO:0000256" key="2">
    <source>
        <dbReference type="ARBA" id="ARBA00008520"/>
    </source>
</evidence>
<keyword evidence="3" id="KW-0813">Transport</keyword>
<evidence type="ECO:0000256" key="1">
    <source>
        <dbReference type="ARBA" id="ARBA00004418"/>
    </source>
</evidence>
<dbReference type="GO" id="GO:0015888">
    <property type="term" value="P:thiamine transport"/>
    <property type="evidence" value="ECO:0007669"/>
    <property type="project" value="InterPro"/>
</dbReference>
<dbReference type="Gene3D" id="3.40.190.10">
    <property type="entry name" value="Periplasmic binding protein-like II"/>
    <property type="match status" value="2"/>
</dbReference>
<dbReference type="Proteomes" id="UP000244069">
    <property type="component" value="Unassembled WGS sequence"/>
</dbReference>
<dbReference type="AlphaFoldDB" id="A0A2T6ANW3"/>
<dbReference type="EMBL" id="QBKN01000021">
    <property type="protein sequence ID" value="PTX45509.1"/>
    <property type="molecule type" value="Genomic_DNA"/>
</dbReference>
<name>A0A2T6ANW3_9RHOB</name>
<dbReference type="GO" id="GO:0030975">
    <property type="term" value="F:thiamine binding"/>
    <property type="evidence" value="ECO:0007669"/>
    <property type="project" value="InterPro"/>
</dbReference>
<dbReference type="InterPro" id="IPR005948">
    <property type="entry name" value="ThiB-like"/>
</dbReference>
<evidence type="ECO:0000313" key="6">
    <source>
        <dbReference type="EMBL" id="PTX45509.1"/>
    </source>
</evidence>
<evidence type="ECO:0000256" key="3">
    <source>
        <dbReference type="ARBA" id="ARBA00022448"/>
    </source>
</evidence>
<dbReference type="SUPFAM" id="SSF53850">
    <property type="entry name" value="Periplasmic binding protein-like II"/>
    <property type="match status" value="1"/>
</dbReference>
<proteinExistence type="inferred from homology"/>
<dbReference type="PANTHER" id="PTHR30006">
    <property type="entry name" value="THIAMINE-BINDING PERIPLASMIC PROTEIN-RELATED"/>
    <property type="match status" value="1"/>
</dbReference>
<comment type="subcellular location">
    <subcellularLocation>
        <location evidence="1">Periplasm</location>
    </subcellularLocation>
</comment>
<accession>A0A2T6ANW3</accession>
<dbReference type="NCBIfam" id="TIGR01254">
    <property type="entry name" value="sfuA"/>
    <property type="match status" value="1"/>
</dbReference>
<dbReference type="InterPro" id="IPR006059">
    <property type="entry name" value="SBP"/>
</dbReference>
<dbReference type="Pfam" id="PF01547">
    <property type="entry name" value="SBP_bac_1"/>
    <property type="match status" value="1"/>
</dbReference>
<dbReference type="GO" id="GO:0030288">
    <property type="term" value="C:outer membrane-bounded periplasmic space"/>
    <property type="evidence" value="ECO:0007669"/>
    <property type="project" value="TreeGrafter"/>
</dbReference>
<organism evidence="6 7">
    <name type="scientific">Allosediminivita pacifica</name>
    <dbReference type="NCBI Taxonomy" id="1267769"/>
    <lineage>
        <taxon>Bacteria</taxon>
        <taxon>Pseudomonadati</taxon>
        <taxon>Pseudomonadota</taxon>
        <taxon>Alphaproteobacteria</taxon>
        <taxon>Rhodobacterales</taxon>
        <taxon>Paracoccaceae</taxon>
        <taxon>Allosediminivita</taxon>
    </lineage>
</organism>
<keyword evidence="4" id="KW-0732">Signal</keyword>